<keyword evidence="3" id="KW-0418">Kinase</keyword>
<evidence type="ECO:0000259" key="5">
    <source>
        <dbReference type="Pfam" id="PF02782"/>
    </source>
</evidence>
<dbReference type="RefSeq" id="WP_150864810.1">
    <property type="nucleotide sequence ID" value="NZ_VYXP01000007.1"/>
</dbReference>
<dbReference type="EMBL" id="VYXP01000007">
    <property type="protein sequence ID" value="KAA9130506.1"/>
    <property type="molecule type" value="Genomic_DNA"/>
</dbReference>
<comment type="similarity">
    <text evidence="1">Belongs to the FGGY kinase family.</text>
</comment>
<dbReference type="Proteomes" id="UP000325372">
    <property type="component" value="Unassembled WGS sequence"/>
</dbReference>
<comment type="caution">
    <text evidence="6">The sequence shown here is derived from an EMBL/GenBank/DDBJ whole genome shotgun (WGS) entry which is preliminary data.</text>
</comment>
<dbReference type="GO" id="GO:0016301">
    <property type="term" value="F:kinase activity"/>
    <property type="evidence" value="ECO:0007669"/>
    <property type="project" value="UniProtKB-KW"/>
</dbReference>
<gene>
    <name evidence="6" type="ORF">F3N42_12500</name>
</gene>
<dbReference type="InterPro" id="IPR018485">
    <property type="entry name" value="FGGY_C"/>
</dbReference>
<protein>
    <submittedName>
        <fullName evidence="6">ATPase</fullName>
    </submittedName>
</protein>
<feature type="domain" description="Carbohydrate kinase FGGY N-terminal" evidence="4">
    <location>
        <begin position="15"/>
        <end position="238"/>
    </location>
</feature>
<feature type="domain" description="Carbohydrate kinase FGGY C-terminal" evidence="5">
    <location>
        <begin position="274"/>
        <end position="471"/>
    </location>
</feature>
<accession>A0A5N0T9M1</accession>
<organism evidence="6 7">
    <name type="scientific">Marinihelvus fidelis</name>
    <dbReference type="NCBI Taxonomy" id="2613842"/>
    <lineage>
        <taxon>Bacteria</taxon>
        <taxon>Pseudomonadati</taxon>
        <taxon>Pseudomonadota</taxon>
        <taxon>Gammaproteobacteria</taxon>
        <taxon>Chromatiales</taxon>
        <taxon>Wenzhouxiangellaceae</taxon>
        <taxon>Marinihelvus</taxon>
    </lineage>
</organism>
<dbReference type="CDD" id="cd07809">
    <property type="entry name" value="ASKHA_NBD_FGGY_BaXK-like"/>
    <property type="match status" value="1"/>
</dbReference>
<reference evidence="6 7" key="1">
    <citation type="submission" date="2019-09" db="EMBL/GenBank/DDBJ databases">
        <title>Wenzhouxiangella sp. Genome sequencing and assembly.</title>
        <authorList>
            <person name="Zhang R."/>
        </authorList>
    </citation>
    <scope>NUCLEOTIDE SEQUENCE [LARGE SCALE GENOMIC DNA]</scope>
    <source>
        <strain evidence="6 7">W260</strain>
    </source>
</reference>
<dbReference type="InterPro" id="IPR050406">
    <property type="entry name" value="FGGY_Carb_Kinase"/>
</dbReference>
<keyword evidence="2" id="KW-0808">Transferase</keyword>
<dbReference type="InterPro" id="IPR043129">
    <property type="entry name" value="ATPase_NBD"/>
</dbReference>
<evidence type="ECO:0000313" key="6">
    <source>
        <dbReference type="EMBL" id="KAA9130506.1"/>
    </source>
</evidence>
<dbReference type="SUPFAM" id="SSF53067">
    <property type="entry name" value="Actin-like ATPase domain"/>
    <property type="match status" value="2"/>
</dbReference>
<dbReference type="Pfam" id="PF02782">
    <property type="entry name" value="FGGY_C"/>
    <property type="match status" value="1"/>
</dbReference>
<dbReference type="PANTHER" id="PTHR43095">
    <property type="entry name" value="SUGAR KINASE"/>
    <property type="match status" value="1"/>
</dbReference>
<proteinExistence type="inferred from homology"/>
<sequence length="529" mass="56049">MNEAQHIATGHVVFGCELGSTRIKSTLITPCGKPLGSGAFGWENQLDDGIWTYDMDAVLKGLATSYAALAEDVRKSHGMPLERIGALGFSAMMHGYIATDAAGELLVPFRTWRNNFTGEASSALTDLFGWPIPQRWSIAHLYHAITSGEAHVGDIAHITTLAGWVHWKLTGQWAIGVGDASGMFPVDPKTGQWDAWMLETFDAHVADRGLGWSLADILPTIVKVGEDAGTLTEPGAALLDTSGALQAGAVMAPPEGDAQTGMVVTNSVRPRTGNVSAGTSVFAMLVLEERLSSVHHEIDLVLTPDGELVGMAHSNNCSSDFDAWAGLLGEAAALLGADVDDDKLFSKLMPMALQADADAGGLLAYGYVSGEHMTGFSEGRPLFVRAQNSRFTLANFVRAHLFSALCALRTGMNVLTEREGVKVEELRGHGGFFKTEGVGQRMMAAATNTPVSLPDTAGEGGAWGMALLAAYLLRDDRDQALADFLDRLIGDSIGPATAPDPADVAGFNDYFKRHTAALAVEAAAVEHVD</sequence>
<evidence type="ECO:0000313" key="7">
    <source>
        <dbReference type="Proteomes" id="UP000325372"/>
    </source>
</evidence>
<dbReference type="InterPro" id="IPR018484">
    <property type="entry name" value="FGGY_N"/>
</dbReference>
<dbReference type="Pfam" id="PF00370">
    <property type="entry name" value="FGGY_N"/>
    <property type="match status" value="1"/>
</dbReference>
<evidence type="ECO:0000256" key="3">
    <source>
        <dbReference type="ARBA" id="ARBA00022777"/>
    </source>
</evidence>
<dbReference type="AlphaFoldDB" id="A0A5N0T9M1"/>
<dbReference type="GO" id="GO:0005975">
    <property type="term" value="P:carbohydrate metabolic process"/>
    <property type="evidence" value="ECO:0007669"/>
    <property type="project" value="InterPro"/>
</dbReference>
<keyword evidence="7" id="KW-1185">Reference proteome</keyword>
<dbReference type="PANTHER" id="PTHR43095:SF5">
    <property type="entry name" value="XYLULOSE KINASE"/>
    <property type="match status" value="1"/>
</dbReference>
<dbReference type="Gene3D" id="3.30.420.40">
    <property type="match status" value="2"/>
</dbReference>
<name>A0A5N0T9M1_9GAMM</name>
<evidence type="ECO:0000259" key="4">
    <source>
        <dbReference type="Pfam" id="PF00370"/>
    </source>
</evidence>
<evidence type="ECO:0000256" key="1">
    <source>
        <dbReference type="ARBA" id="ARBA00009156"/>
    </source>
</evidence>
<evidence type="ECO:0000256" key="2">
    <source>
        <dbReference type="ARBA" id="ARBA00022679"/>
    </source>
</evidence>